<dbReference type="InterPro" id="IPR003593">
    <property type="entry name" value="AAA+_ATPase"/>
</dbReference>
<proteinExistence type="predicted"/>
<dbReference type="RefSeq" id="WP_145228916.1">
    <property type="nucleotide sequence ID" value="NZ_VIVQ01000002.1"/>
</dbReference>
<dbReference type="Gene3D" id="3.40.50.300">
    <property type="entry name" value="P-loop containing nucleotide triphosphate hydrolases"/>
    <property type="match status" value="2"/>
</dbReference>
<dbReference type="CDD" id="cd03221">
    <property type="entry name" value="ABCF_EF-3"/>
    <property type="match status" value="1"/>
</dbReference>
<dbReference type="Pfam" id="PF00005">
    <property type="entry name" value="ABC_tran"/>
    <property type="match status" value="2"/>
</dbReference>
<evidence type="ECO:0000313" key="5">
    <source>
        <dbReference type="EMBL" id="TWE10159.1"/>
    </source>
</evidence>
<dbReference type="InterPro" id="IPR050611">
    <property type="entry name" value="ABCF"/>
</dbReference>
<dbReference type="InterPro" id="IPR017871">
    <property type="entry name" value="ABC_transporter-like_CS"/>
</dbReference>
<evidence type="ECO:0000256" key="2">
    <source>
        <dbReference type="ARBA" id="ARBA00022741"/>
    </source>
</evidence>
<dbReference type="AlphaFoldDB" id="A0A561E3I1"/>
<keyword evidence="6" id="KW-1185">Reference proteome</keyword>
<organism evidence="5 6">
    <name type="scientific">Rudaeicoccus suwonensis</name>
    <dbReference type="NCBI Taxonomy" id="657409"/>
    <lineage>
        <taxon>Bacteria</taxon>
        <taxon>Bacillati</taxon>
        <taxon>Actinomycetota</taxon>
        <taxon>Actinomycetes</taxon>
        <taxon>Micrococcales</taxon>
        <taxon>Dermacoccaceae</taxon>
        <taxon>Rudaeicoccus</taxon>
    </lineage>
</organism>
<gene>
    <name evidence="5" type="ORF">BKA23_2511</name>
</gene>
<sequence>MTISCSDLTMTYADRPVLDGFSLTVPPGTRVGLVGENGSGKSTLLSCLAGRLQPTSGTVSMPADVGFIAQDSGIPLAATVSEVLYDALAPLHEAVARLEQLAGELTDPAAARDYDRVLEWATTHDAWDAPRRAELAAQRLGLEHLPGDRTAGELSGGQVSRLALAALLIRRPAAVLLDEPTNHLDDDALDFLQAQLMSMTGAVVTASHDRVFLNAVCHRIVDLDPSHFGTDGAGGQSFSGDFTDYLAAKVAARRRWSEAFEAQREELNELRAATRTTNLDIAHNRAPRDNDKFIHFSKGSRVQATVSRRRRNADQRIAAILRDEIPKPPAPLRFSGAFERQPTAYVSVRDVVVAGRVSCSRLDVTAGEHLLITGPNGCGKSTLLDVLAGRLDPAQGIVQRRARAVGLLTQAVGIPDLSATPQQLYDAATPREPLRSLGLLHPRDHNRPVGELSLGQQRRVELALLLARQPDLLLLDEPTNHLSLTLVDELEAALTRTPVTVVVASHDRWLRGTWTGPQVDLRDLRMATPR</sequence>
<dbReference type="OrthoDB" id="4797497at2"/>
<dbReference type="SMART" id="SM00382">
    <property type="entry name" value="AAA"/>
    <property type="match status" value="2"/>
</dbReference>
<feature type="domain" description="ABC transporter" evidence="4">
    <location>
        <begin position="332"/>
        <end position="530"/>
    </location>
</feature>
<dbReference type="GO" id="GO:0005524">
    <property type="term" value="F:ATP binding"/>
    <property type="evidence" value="ECO:0007669"/>
    <property type="project" value="UniProtKB-KW"/>
</dbReference>
<dbReference type="PANTHER" id="PTHR19211">
    <property type="entry name" value="ATP-BINDING TRANSPORT PROTEIN-RELATED"/>
    <property type="match status" value="1"/>
</dbReference>
<comment type="caution">
    <text evidence="5">The sequence shown here is derived from an EMBL/GenBank/DDBJ whole genome shotgun (WGS) entry which is preliminary data.</text>
</comment>
<dbReference type="PANTHER" id="PTHR19211:SF14">
    <property type="entry name" value="ATP-BINDING CASSETTE SUB-FAMILY F MEMBER 1"/>
    <property type="match status" value="1"/>
</dbReference>
<evidence type="ECO:0000256" key="1">
    <source>
        <dbReference type="ARBA" id="ARBA00022737"/>
    </source>
</evidence>
<reference evidence="5 6" key="1">
    <citation type="submission" date="2019-06" db="EMBL/GenBank/DDBJ databases">
        <title>Sequencing the genomes of 1000 actinobacteria strains.</title>
        <authorList>
            <person name="Klenk H.-P."/>
        </authorList>
    </citation>
    <scope>NUCLEOTIDE SEQUENCE [LARGE SCALE GENOMIC DNA]</scope>
    <source>
        <strain evidence="5 6">DSM 19560</strain>
    </source>
</reference>
<evidence type="ECO:0000313" key="6">
    <source>
        <dbReference type="Proteomes" id="UP000318297"/>
    </source>
</evidence>
<keyword evidence="3 5" id="KW-0067">ATP-binding</keyword>
<dbReference type="InterPro" id="IPR003439">
    <property type="entry name" value="ABC_transporter-like_ATP-bd"/>
</dbReference>
<keyword evidence="2" id="KW-0547">Nucleotide-binding</keyword>
<evidence type="ECO:0000259" key="4">
    <source>
        <dbReference type="PROSITE" id="PS50893"/>
    </source>
</evidence>
<dbReference type="SUPFAM" id="SSF52540">
    <property type="entry name" value="P-loop containing nucleoside triphosphate hydrolases"/>
    <property type="match status" value="2"/>
</dbReference>
<protein>
    <submittedName>
        <fullName evidence="5">Macrolide transport system ATP-binding/permease protein</fullName>
    </submittedName>
</protein>
<dbReference type="EMBL" id="VIVQ01000002">
    <property type="protein sequence ID" value="TWE10159.1"/>
    <property type="molecule type" value="Genomic_DNA"/>
</dbReference>
<keyword evidence="1" id="KW-0677">Repeat</keyword>
<accession>A0A561E3I1</accession>
<dbReference type="GO" id="GO:0016887">
    <property type="term" value="F:ATP hydrolysis activity"/>
    <property type="evidence" value="ECO:0007669"/>
    <property type="project" value="InterPro"/>
</dbReference>
<evidence type="ECO:0000256" key="3">
    <source>
        <dbReference type="ARBA" id="ARBA00022840"/>
    </source>
</evidence>
<name>A0A561E3I1_9MICO</name>
<dbReference type="FunFam" id="3.40.50.300:FF:000011">
    <property type="entry name" value="Putative ABC transporter ATP-binding component"/>
    <property type="match status" value="1"/>
</dbReference>
<dbReference type="PROSITE" id="PS00211">
    <property type="entry name" value="ABC_TRANSPORTER_1"/>
    <property type="match status" value="1"/>
</dbReference>
<dbReference type="Proteomes" id="UP000318297">
    <property type="component" value="Unassembled WGS sequence"/>
</dbReference>
<dbReference type="PROSITE" id="PS50893">
    <property type="entry name" value="ABC_TRANSPORTER_2"/>
    <property type="match status" value="2"/>
</dbReference>
<feature type="domain" description="ABC transporter" evidence="4">
    <location>
        <begin position="3"/>
        <end position="250"/>
    </location>
</feature>
<dbReference type="InterPro" id="IPR027417">
    <property type="entry name" value="P-loop_NTPase"/>
</dbReference>